<dbReference type="PANTHER" id="PTHR21310">
    <property type="entry name" value="AMINOGLYCOSIDE PHOSPHOTRANSFERASE-RELATED-RELATED"/>
    <property type="match status" value="1"/>
</dbReference>
<evidence type="ECO:0000313" key="2">
    <source>
        <dbReference type="EMBL" id="PXF45280.1"/>
    </source>
</evidence>
<dbReference type="InterPro" id="IPR051678">
    <property type="entry name" value="AGP_Transferase"/>
</dbReference>
<proteinExistence type="predicted"/>
<comment type="caution">
    <text evidence="2">The sequence shown here is derived from an EMBL/GenBank/DDBJ whole genome shotgun (WGS) entry which is preliminary data.</text>
</comment>
<gene>
    <name evidence="2" type="ORF">BWQ96_04979</name>
</gene>
<dbReference type="InterPro" id="IPR011009">
    <property type="entry name" value="Kinase-like_dom_sf"/>
</dbReference>
<accession>A0A2V3IVW8</accession>
<organism evidence="2 3">
    <name type="scientific">Gracilariopsis chorda</name>
    <dbReference type="NCBI Taxonomy" id="448386"/>
    <lineage>
        <taxon>Eukaryota</taxon>
        <taxon>Rhodophyta</taxon>
        <taxon>Florideophyceae</taxon>
        <taxon>Rhodymeniophycidae</taxon>
        <taxon>Gracilariales</taxon>
        <taxon>Gracilariaceae</taxon>
        <taxon>Gracilariopsis</taxon>
    </lineage>
</organism>
<dbReference type="Gene3D" id="3.90.1200.10">
    <property type="match status" value="1"/>
</dbReference>
<dbReference type="OrthoDB" id="2906425at2759"/>
<dbReference type="Proteomes" id="UP000247409">
    <property type="component" value="Unassembled WGS sequence"/>
</dbReference>
<dbReference type="SUPFAM" id="SSF56112">
    <property type="entry name" value="Protein kinase-like (PK-like)"/>
    <property type="match status" value="1"/>
</dbReference>
<name>A0A2V3IVW8_9FLOR</name>
<evidence type="ECO:0000313" key="3">
    <source>
        <dbReference type="Proteomes" id="UP000247409"/>
    </source>
</evidence>
<dbReference type="PANTHER" id="PTHR21310:SF13">
    <property type="entry name" value="AMINOGLYCOSIDE PHOSPHOTRANSFERASE DOMAIN-CONTAINING PROTEIN"/>
    <property type="match status" value="1"/>
</dbReference>
<sequence>MPFASKKNLVKRLAHFAAQLFRKRFQRLGNLYPKGFCDDARTSMGKSLCHRPRRDFTIDRMVSIHFFLADHIAQDVPRGPFNSSKEWLSASLLFHQNDCERILSTSDDEEDLEDAERTARIIRKLSSHMLSVIPPTAQGSPETTALLHDDLSLQNILVDKDGNLTAVVDWECVSALPLWRVCQFPHMLEGKERKEIPEKENYAREENGSYDQLFWDRLMEFEQTVLRGVFLDEMQNIELYWVEMFWNVSSQRKTDFELAVQLCSDEFSIKVLEEWLDELPKLGETRLRNRLV</sequence>
<dbReference type="Pfam" id="PF01636">
    <property type="entry name" value="APH"/>
    <property type="match status" value="1"/>
</dbReference>
<reference evidence="2 3" key="1">
    <citation type="journal article" date="2018" name="Mol. Biol. Evol.">
        <title>Analysis of the draft genome of the red seaweed Gracilariopsis chorda provides insights into genome size evolution in Rhodophyta.</title>
        <authorList>
            <person name="Lee J."/>
            <person name="Yang E.C."/>
            <person name="Graf L."/>
            <person name="Yang J.H."/>
            <person name="Qiu H."/>
            <person name="Zel Zion U."/>
            <person name="Chan C.X."/>
            <person name="Stephens T.G."/>
            <person name="Weber A.P.M."/>
            <person name="Boo G.H."/>
            <person name="Boo S.M."/>
            <person name="Kim K.M."/>
            <person name="Shin Y."/>
            <person name="Jung M."/>
            <person name="Lee S.J."/>
            <person name="Yim H.S."/>
            <person name="Lee J.H."/>
            <person name="Bhattacharya D."/>
            <person name="Yoon H.S."/>
        </authorList>
    </citation>
    <scope>NUCLEOTIDE SEQUENCE [LARGE SCALE GENOMIC DNA]</scope>
    <source>
        <strain evidence="2 3">SKKU-2015</strain>
        <tissue evidence="2">Whole body</tissue>
    </source>
</reference>
<dbReference type="AlphaFoldDB" id="A0A2V3IVW8"/>
<evidence type="ECO:0000259" key="1">
    <source>
        <dbReference type="Pfam" id="PF01636"/>
    </source>
</evidence>
<keyword evidence="3" id="KW-1185">Reference proteome</keyword>
<dbReference type="STRING" id="448386.A0A2V3IVW8"/>
<dbReference type="InterPro" id="IPR002575">
    <property type="entry name" value="Aminoglycoside_PTrfase"/>
</dbReference>
<protein>
    <recommendedName>
        <fullName evidence="1">Aminoglycoside phosphotransferase domain-containing protein</fullName>
    </recommendedName>
</protein>
<dbReference type="EMBL" id="NBIV01000065">
    <property type="protein sequence ID" value="PXF45280.1"/>
    <property type="molecule type" value="Genomic_DNA"/>
</dbReference>
<feature type="domain" description="Aminoglycoside phosphotransferase" evidence="1">
    <location>
        <begin position="86"/>
        <end position="174"/>
    </location>
</feature>